<organism evidence="2 3">
    <name type="scientific">Heterorhabditis bacteriophora</name>
    <name type="common">Entomopathogenic nematode worm</name>
    <dbReference type="NCBI Taxonomy" id="37862"/>
    <lineage>
        <taxon>Eukaryota</taxon>
        <taxon>Metazoa</taxon>
        <taxon>Ecdysozoa</taxon>
        <taxon>Nematoda</taxon>
        <taxon>Chromadorea</taxon>
        <taxon>Rhabditida</taxon>
        <taxon>Rhabditina</taxon>
        <taxon>Rhabditomorpha</taxon>
        <taxon>Strongyloidea</taxon>
        <taxon>Heterorhabditidae</taxon>
        <taxon>Heterorhabditis</taxon>
    </lineage>
</organism>
<dbReference type="AlphaFoldDB" id="A0A1I7WL18"/>
<keyword evidence="2" id="KW-1185">Reference proteome</keyword>
<dbReference type="WBParaSite" id="Hba_05747">
    <property type="protein sequence ID" value="Hba_05747"/>
    <property type="gene ID" value="Hba_05747"/>
</dbReference>
<protein>
    <submittedName>
        <fullName evidence="3">Uncharacterized protein</fullName>
    </submittedName>
</protein>
<proteinExistence type="predicted"/>
<evidence type="ECO:0000313" key="3">
    <source>
        <dbReference type="WBParaSite" id="Hba_05747"/>
    </source>
</evidence>
<dbReference type="Proteomes" id="UP000095283">
    <property type="component" value="Unplaced"/>
</dbReference>
<keyword evidence="1" id="KW-0812">Transmembrane</keyword>
<feature type="transmembrane region" description="Helical" evidence="1">
    <location>
        <begin position="47"/>
        <end position="68"/>
    </location>
</feature>
<keyword evidence="1" id="KW-1133">Transmembrane helix</keyword>
<evidence type="ECO:0000313" key="2">
    <source>
        <dbReference type="Proteomes" id="UP000095283"/>
    </source>
</evidence>
<feature type="transmembrane region" description="Helical" evidence="1">
    <location>
        <begin position="12"/>
        <end position="35"/>
    </location>
</feature>
<sequence>MLENFIFYCFKIKIIIISVDMSTFIITKIIYKLFYYKVIRICSIFNFKYYIEFIIFKLVGLLNLMLILKYN</sequence>
<keyword evidence="1" id="KW-0472">Membrane</keyword>
<accession>A0A1I7WL18</accession>
<name>A0A1I7WL18_HETBA</name>
<evidence type="ECO:0000256" key="1">
    <source>
        <dbReference type="SAM" id="Phobius"/>
    </source>
</evidence>
<reference evidence="3" key="1">
    <citation type="submission" date="2016-11" db="UniProtKB">
        <authorList>
            <consortium name="WormBaseParasite"/>
        </authorList>
    </citation>
    <scope>IDENTIFICATION</scope>
</reference>